<comment type="caution">
    <text evidence="2">The sequence shown here is derived from an EMBL/GenBank/DDBJ whole genome shotgun (WGS) entry which is preliminary data.</text>
</comment>
<feature type="domain" description="FAD-dependent urate hydroxylase HpyO/Asp monooxygenase CreE-like FAD/NAD(P)-binding" evidence="1">
    <location>
        <begin position="21"/>
        <end position="177"/>
    </location>
</feature>
<gene>
    <name evidence="2" type="ORF">ADU59_14090</name>
</gene>
<dbReference type="PANTHER" id="PTHR40254:SF1">
    <property type="entry name" value="BLR0577 PROTEIN"/>
    <property type="match status" value="1"/>
</dbReference>
<accession>A0A1C7P134</accession>
<organism evidence="2 3">
    <name type="scientific">Pararhizobium polonicum</name>
    <dbReference type="NCBI Taxonomy" id="1612624"/>
    <lineage>
        <taxon>Bacteria</taxon>
        <taxon>Pseudomonadati</taxon>
        <taxon>Pseudomonadota</taxon>
        <taxon>Alphaproteobacteria</taxon>
        <taxon>Hyphomicrobiales</taxon>
        <taxon>Rhizobiaceae</taxon>
        <taxon>Rhizobium/Agrobacterium group</taxon>
        <taxon>Pararhizobium</taxon>
    </lineage>
</organism>
<dbReference type="OrthoDB" id="101972at2"/>
<reference evidence="2 3" key="1">
    <citation type="journal article" date="2016" name="Syst. Appl. Microbiol.">
        <title>Pararhizobium polonicum sp. nov. isolated from tumors on stone fruit rootstocks.</title>
        <authorList>
            <person name="Pulawska J."/>
            <person name="Kuzmanovic N."/>
            <person name="Willems A."/>
            <person name="Pothier J.F."/>
        </authorList>
    </citation>
    <scope>NUCLEOTIDE SEQUENCE [LARGE SCALE GENOMIC DNA]</scope>
    <source>
        <strain evidence="2 3">F5.1</strain>
    </source>
</reference>
<evidence type="ECO:0000313" key="2">
    <source>
        <dbReference type="EMBL" id="OBZ94928.1"/>
    </source>
</evidence>
<dbReference type="PATRIC" id="fig|1612624.7.peg.4728"/>
<dbReference type="RefSeq" id="WP_068954753.1">
    <property type="nucleotide sequence ID" value="NZ_LGLV01000008.1"/>
</dbReference>
<proteinExistence type="predicted"/>
<protein>
    <recommendedName>
        <fullName evidence="1">FAD-dependent urate hydroxylase HpyO/Asp monooxygenase CreE-like FAD/NAD(P)-binding domain-containing protein</fullName>
    </recommendedName>
</protein>
<evidence type="ECO:0000259" key="1">
    <source>
        <dbReference type="Pfam" id="PF13454"/>
    </source>
</evidence>
<dbReference type="Pfam" id="PF13454">
    <property type="entry name" value="NAD_binding_9"/>
    <property type="match status" value="1"/>
</dbReference>
<dbReference type="SUPFAM" id="SSF51905">
    <property type="entry name" value="FAD/NAD(P)-binding domain"/>
    <property type="match status" value="1"/>
</dbReference>
<dbReference type="InterPro" id="IPR038732">
    <property type="entry name" value="HpyO/CreE_NAD-binding"/>
</dbReference>
<keyword evidence="3" id="KW-1185">Reference proteome</keyword>
<dbReference type="AlphaFoldDB" id="A0A1C7P134"/>
<sequence>MTVHGLSSPFSPHGDQPLQIAIVGRGFSGLMMAIALLKSVSQPFRLRMFDPRPIVSGGQALATARATEILNSRARDLSVSTGEPKDFTRWLQANAPFREAVSAAIPGFGQIFVPKATFSDYVYQRFSEALAQRTDVSVQMSNEGITGIRRHDNGLFTLGLADGSEATYDTVVLATGYGLKAPLETAAQGLEAALQERGDAPRHVVVMGNGLRAVDQVLQLRDGGFTGRITILSRRGFLPQPHTRMPADAVFPSQPMPSQLRNIVRFVRKACAEAEENGWSWQAAMNGLRKRARTLWASLPPSEKRQFNRHLRAIYDSHRNRLPADVHARLERELAGGMTEMRRGTTLKRLPDGLFVRWAGQTAGEHFAVDEVIDCRCLSPDLKDPVVTDLLSAGLATTDELDLGLAVNPAGELLTQRGRPVALFAIGPLGLGSLPDIDLVPEIVTQTYAAAALIDARARPQLQAG</sequence>
<dbReference type="InterPro" id="IPR052189">
    <property type="entry name" value="L-asp_N-monooxygenase_NS-form"/>
</dbReference>
<evidence type="ECO:0000313" key="3">
    <source>
        <dbReference type="Proteomes" id="UP000093111"/>
    </source>
</evidence>
<dbReference type="InterPro" id="IPR036188">
    <property type="entry name" value="FAD/NAD-bd_sf"/>
</dbReference>
<dbReference type="PANTHER" id="PTHR40254">
    <property type="entry name" value="BLR0577 PROTEIN"/>
    <property type="match status" value="1"/>
</dbReference>
<dbReference type="EMBL" id="LGLV01000008">
    <property type="protein sequence ID" value="OBZ94928.1"/>
    <property type="molecule type" value="Genomic_DNA"/>
</dbReference>
<name>A0A1C7P134_9HYPH</name>
<dbReference type="Gene3D" id="3.50.50.60">
    <property type="entry name" value="FAD/NAD(P)-binding domain"/>
    <property type="match status" value="1"/>
</dbReference>
<dbReference type="Proteomes" id="UP000093111">
    <property type="component" value="Unassembled WGS sequence"/>
</dbReference>